<comment type="pathway">
    <text evidence="1 8 9">Carbohydrate degradation; glycolysis; D-glyceraldehyde 3-phosphate and glycerone phosphate from D-glucose: step 2/4.</text>
</comment>
<dbReference type="Gene3D" id="3.40.50.10490">
    <property type="entry name" value="Glucose-6-phosphate isomerase like protein, domain 1"/>
    <property type="match status" value="2"/>
</dbReference>
<gene>
    <name evidence="8 10" type="primary">pgi</name>
    <name evidence="10" type="ORF">GONAM_30_00530</name>
</gene>
<keyword evidence="11" id="KW-1185">Reference proteome</keyword>
<dbReference type="CDD" id="cd05016">
    <property type="entry name" value="SIS_PGI_2"/>
    <property type="match status" value="1"/>
</dbReference>
<evidence type="ECO:0000256" key="2">
    <source>
        <dbReference type="ARBA" id="ARBA00006604"/>
    </source>
</evidence>
<dbReference type="FunFam" id="3.40.50.10490:FF:000018">
    <property type="entry name" value="Glucose-6-phosphate isomerase"/>
    <property type="match status" value="1"/>
</dbReference>
<dbReference type="InterPro" id="IPR018189">
    <property type="entry name" value="Phosphoglucose_isomerase_CS"/>
</dbReference>
<dbReference type="GO" id="GO:0048029">
    <property type="term" value="F:monosaccharide binding"/>
    <property type="evidence" value="ECO:0007669"/>
    <property type="project" value="TreeGrafter"/>
</dbReference>
<dbReference type="InterPro" id="IPR001672">
    <property type="entry name" value="G6P_Isomerase"/>
</dbReference>
<feature type="active site" evidence="8">
    <location>
        <position position="526"/>
    </location>
</feature>
<dbReference type="PROSITE" id="PS00174">
    <property type="entry name" value="P_GLUCOSE_ISOMERASE_2"/>
    <property type="match status" value="1"/>
</dbReference>
<organism evidence="10 11">
    <name type="scientific">Gordonia namibiensis NBRC 108229</name>
    <dbReference type="NCBI Taxonomy" id="1208314"/>
    <lineage>
        <taxon>Bacteria</taxon>
        <taxon>Bacillati</taxon>
        <taxon>Actinomycetota</taxon>
        <taxon>Actinomycetes</taxon>
        <taxon>Mycobacteriales</taxon>
        <taxon>Gordoniaceae</taxon>
        <taxon>Gordonia</taxon>
    </lineage>
</organism>
<dbReference type="EMBL" id="BAHE01000030">
    <property type="protein sequence ID" value="GAC01644.1"/>
    <property type="molecule type" value="Genomic_DNA"/>
</dbReference>
<name>K6VZE8_9ACTN</name>
<evidence type="ECO:0000256" key="5">
    <source>
        <dbReference type="ARBA" id="ARBA00023152"/>
    </source>
</evidence>
<dbReference type="UniPathway" id="UPA00138"/>
<dbReference type="UniPathway" id="UPA00109">
    <property type="reaction ID" value="UER00181"/>
</dbReference>
<keyword evidence="3 8" id="KW-0312">Gluconeogenesis</keyword>
<dbReference type="CDD" id="cd05015">
    <property type="entry name" value="SIS_PGI_1"/>
    <property type="match status" value="1"/>
</dbReference>
<feature type="active site" evidence="8">
    <location>
        <position position="399"/>
    </location>
</feature>
<keyword evidence="4 8" id="KW-0963">Cytoplasm</keyword>
<evidence type="ECO:0000256" key="6">
    <source>
        <dbReference type="ARBA" id="ARBA00023235"/>
    </source>
</evidence>
<dbReference type="InterPro" id="IPR035476">
    <property type="entry name" value="SIS_PGI_1"/>
</dbReference>
<proteinExistence type="inferred from homology"/>
<dbReference type="GO" id="GO:0097367">
    <property type="term" value="F:carbohydrate derivative binding"/>
    <property type="evidence" value="ECO:0007669"/>
    <property type="project" value="InterPro"/>
</dbReference>
<evidence type="ECO:0000256" key="4">
    <source>
        <dbReference type="ARBA" id="ARBA00022490"/>
    </source>
</evidence>
<evidence type="ECO:0000256" key="1">
    <source>
        <dbReference type="ARBA" id="ARBA00004926"/>
    </source>
</evidence>
<evidence type="ECO:0000256" key="7">
    <source>
        <dbReference type="ARBA" id="ARBA00029321"/>
    </source>
</evidence>
<evidence type="ECO:0000313" key="11">
    <source>
        <dbReference type="Proteomes" id="UP000035058"/>
    </source>
</evidence>
<feature type="active site" description="Proton donor" evidence="8">
    <location>
        <position position="368"/>
    </location>
</feature>
<dbReference type="GO" id="GO:0004347">
    <property type="term" value="F:glucose-6-phosphate isomerase activity"/>
    <property type="evidence" value="ECO:0007669"/>
    <property type="project" value="UniProtKB-UniRule"/>
</dbReference>
<dbReference type="PROSITE" id="PS00765">
    <property type="entry name" value="P_GLUCOSE_ISOMERASE_1"/>
    <property type="match status" value="1"/>
</dbReference>
<comment type="catalytic activity">
    <reaction evidence="7 8 9">
        <text>alpha-D-glucose 6-phosphate = beta-D-fructose 6-phosphate</text>
        <dbReference type="Rhea" id="RHEA:11816"/>
        <dbReference type="ChEBI" id="CHEBI:57634"/>
        <dbReference type="ChEBI" id="CHEBI:58225"/>
        <dbReference type="EC" id="5.3.1.9"/>
    </reaction>
</comment>
<dbReference type="HAMAP" id="MF_00473">
    <property type="entry name" value="G6P_isomerase"/>
    <property type="match status" value="1"/>
</dbReference>
<comment type="similarity">
    <text evidence="2 8 9">Belongs to the GPI family.</text>
</comment>
<dbReference type="GO" id="GO:0006094">
    <property type="term" value="P:gluconeogenesis"/>
    <property type="evidence" value="ECO:0007669"/>
    <property type="project" value="UniProtKB-UniRule"/>
</dbReference>
<dbReference type="Proteomes" id="UP000035058">
    <property type="component" value="Unassembled WGS sequence"/>
</dbReference>
<dbReference type="AlphaFoldDB" id="K6VZE8"/>
<evidence type="ECO:0000256" key="3">
    <source>
        <dbReference type="ARBA" id="ARBA00022432"/>
    </source>
</evidence>
<evidence type="ECO:0000256" key="8">
    <source>
        <dbReference type="HAMAP-Rule" id="MF_00473"/>
    </source>
</evidence>
<dbReference type="Gene3D" id="1.10.1390.10">
    <property type="match status" value="1"/>
</dbReference>
<dbReference type="InterPro" id="IPR023096">
    <property type="entry name" value="G6P_Isomerase_C"/>
</dbReference>
<dbReference type="Pfam" id="PF00342">
    <property type="entry name" value="PGI"/>
    <property type="match status" value="1"/>
</dbReference>
<dbReference type="PRINTS" id="PR00662">
    <property type="entry name" value="G6PISOMERASE"/>
</dbReference>
<dbReference type="PANTHER" id="PTHR11469:SF1">
    <property type="entry name" value="GLUCOSE-6-PHOSPHATE ISOMERASE"/>
    <property type="match status" value="1"/>
</dbReference>
<evidence type="ECO:0000256" key="9">
    <source>
        <dbReference type="RuleBase" id="RU000612"/>
    </source>
</evidence>
<reference evidence="10 11" key="1">
    <citation type="submission" date="2012-08" db="EMBL/GenBank/DDBJ databases">
        <title>Whole genome shotgun sequence of Gordonia namibiensis NBRC 108229.</title>
        <authorList>
            <person name="Isaki-Nakamura S."/>
            <person name="Hosoyama A."/>
            <person name="Tsuchikane K."/>
            <person name="Katsumata H."/>
            <person name="Baba S."/>
            <person name="Yamazaki S."/>
            <person name="Fujita N."/>
        </authorList>
    </citation>
    <scope>NUCLEOTIDE SEQUENCE [LARGE SCALE GENOMIC DNA]</scope>
    <source>
        <strain evidence="10 11">NBRC 108229</strain>
    </source>
</reference>
<dbReference type="InterPro" id="IPR046348">
    <property type="entry name" value="SIS_dom_sf"/>
</dbReference>
<comment type="function">
    <text evidence="8">Catalyzes the reversible isomerization of glucose-6-phosphate to fructose-6-phosphate.</text>
</comment>
<dbReference type="PANTHER" id="PTHR11469">
    <property type="entry name" value="GLUCOSE-6-PHOSPHATE ISOMERASE"/>
    <property type="match status" value="1"/>
</dbReference>
<dbReference type="PROSITE" id="PS51463">
    <property type="entry name" value="P_GLUCOSE_ISOMERASE_3"/>
    <property type="match status" value="1"/>
</dbReference>
<comment type="subcellular location">
    <subcellularLocation>
        <location evidence="8">Cytoplasm</location>
    </subcellularLocation>
</comment>
<dbReference type="RefSeq" id="WP_006867809.1">
    <property type="nucleotide sequence ID" value="NZ_BAHE01000030.1"/>
</dbReference>
<dbReference type="SUPFAM" id="SSF53697">
    <property type="entry name" value="SIS domain"/>
    <property type="match status" value="1"/>
</dbReference>
<evidence type="ECO:0000313" key="10">
    <source>
        <dbReference type="EMBL" id="GAC01644.1"/>
    </source>
</evidence>
<comment type="pathway">
    <text evidence="8">Carbohydrate biosynthesis; gluconeogenesis.</text>
</comment>
<dbReference type="GO" id="GO:0006096">
    <property type="term" value="P:glycolytic process"/>
    <property type="evidence" value="ECO:0007669"/>
    <property type="project" value="UniProtKB-UniRule"/>
</dbReference>
<protein>
    <recommendedName>
        <fullName evidence="8">Glucose-6-phosphate isomerase</fullName>
        <shortName evidence="8">GPI</shortName>
        <ecNumber evidence="8">5.3.1.9</ecNumber>
    </recommendedName>
    <alternativeName>
        <fullName evidence="8">Phosphoglucose isomerase</fullName>
        <shortName evidence="8">PGI</shortName>
    </alternativeName>
    <alternativeName>
        <fullName evidence="8">Phosphohexose isomerase</fullName>
        <shortName evidence="8">PHI</shortName>
    </alternativeName>
</protein>
<comment type="caution">
    <text evidence="10">The sequence shown here is derived from an EMBL/GenBank/DDBJ whole genome shotgun (WGS) entry which is preliminary data.</text>
</comment>
<dbReference type="GO" id="GO:0005829">
    <property type="term" value="C:cytosol"/>
    <property type="evidence" value="ECO:0007669"/>
    <property type="project" value="TreeGrafter"/>
</dbReference>
<accession>K6VZE8</accession>
<keyword evidence="5 8" id="KW-0324">Glycolysis</keyword>
<dbReference type="NCBIfam" id="NF001211">
    <property type="entry name" value="PRK00179.1"/>
    <property type="match status" value="1"/>
</dbReference>
<dbReference type="GO" id="GO:0051156">
    <property type="term" value="P:glucose 6-phosphate metabolic process"/>
    <property type="evidence" value="ECO:0007669"/>
    <property type="project" value="TreeGrafter"/>
</dbReference>
<keyword evidence="6 8" id="KW-0413">Isomerase</keyword>
<dbReference type="EC" id="5.3.1.9" evidence="8"/>
<dbReference type="InterPro" id="IPR035482">
    <property type="entry name" value="SIS_PGI_2"/>
</dbReference>
<sequence>MSTQAPGSDFTGTDHGDITATQSWQALAAHQPHVYAMHLREVFAIDPERGRELTVDVGDLHIDYSKHRVTRETLELLMSLAREVGLEETRDDMFAGAHINTSEDRAVLHTALRLPADATLTVDGQDVVADVHEVLTRMGEFTDRLRSGEWKGHTGKRITDVVNIGIGGSDLGPVMVYQALRHYVDAGIRCHFVSNVDPADMVGTLDGLDPETTLFIIASKTFTTLETLTNAAAARSWLLEALDAGTDAVAKHFVAVSTNADEVTKFGIDTTHMFGFWDWVGGRYSVDSAIGLSVMAAIGKERFAEFLEGFHLVDEHFRTQPLEQNAPVILGLIGLWYNNFWDIGTRAVLPYSNDMARFAAYLQQLTMESNGKSVTASGHHVTTDTGEIFWGEPGTNGQHAFYQLLHQGTRIVPADFIGFAEPTDDLPAGPDGSGSMHDLLMSNYFAQTKVLAFGKTADEIADEGVPAHVVAHKVMPGNRPSTSILAPRLTPSVIGQLVALYEHQVFVEGAIWGINPFDQWGVELGKTQAKALLGTITQTDAPAADADSSTNELVAWYRRHRGRAV</sequence>